<dbReference type="GeneID" id="6005168"/>
<accession>A8N1P9</accession>
<feature type="region of interest" description="Disordered" evidence="1">
    <location>
        <begin position="229"/>
        <end position="323"/>
    </location>
</feature>
<dbReference type="eggNOG" id="ENOG502R0UV">
    <property type="taxonomic scope" value="Eukaryota"/>
</dbReference>
<gene>
    <name evidence="2" type="ORF">CC1G_06729</name>
</gene>
<dbReference type="VEuPathDB" id="FungiDB:CC1G_06729"/>
<dbReference type="InParanoid" id="A8N1P9"/>
<comment type="caution">
    <text evidence="2">The sequence shown here is derived from an EMBL/GenBank/DDBJ whole genome shotgun (WGS) entry which is preliminary data.</text>
</comment>
<evidence type="ECO:0000256" key="1">
    <source>
        <dbReference type="SAM" id="MobiDB-lite"/>
    </source>
</evidence>
<reference evidence="2 3" key="1">
    <citation type="journal article" date="2010" name="Proc. Natl. Acad. Sci. U.S.A.">
        <title>Insights into evolution of multicellular fungi from the assembled chromosomes of the mushroom Coprinopsis cinerea (Coprinus cinereus).</title>
        <authorList>
            <person name="Stajich J.E."/>
            <person name="Wilke S.K."/>
            <person name="Ahren D."/>
            <person name="Au C.H."/>
            <person name="Birren B.W."/>
            <person name="Borodovsky M."/>
            <person name="Burns C."/>
            <person name="Canback B."/>
            <person name="Casselton L.A."/>
            <person name="Cheng C.K."/>
            <person name="Deng J."/>
            <person name="Dietrich F.S."/>
            <person name="Fargo D.C."/>
            <person name="Farman M.L."/>
            <person name="Gathman A.C."/>
            <person name="Goldberg J."/>
            <person name="Guigo R."/>
            <person name="Hoegger P.J."/>
            <person name="Hooker J.B."/>
            <person name="Huggins A."/>
            <person name="James T.Y."/>
            <person name="Kamada T."/>
            <person name="Kilaru S."/>
            <person name="Kodira C."/>
            <person name="Kues U."/>
            <person name="Kupfer D."/>
            <person name="Kwan H.S."/>
            <person name="Lomsadze A."/>
            <person name="Li W."/>
            <person name="Lilly W.W."/>
            <person name="Ma L.J."/>
            <person name="Mackey A.J."/>
            <person name="Manning G."/>
            <person name="Martin F."/>
            <person name="Muraguchi H."/>
            <person name="Natvig D.O."/>
            <person name="Palmerini H."/>
            <person name="Ramesh M.A."/>
            <person name="Rehmeyer C.J."/>
            <person name="Roe B.A."/>
            <person name="Shenoy N."/>
            <person name="Stanke M."/>
            <person name="Ter-Hovhannisyan V."/>
            <person name="Tunlid A."/>
            <person name="Velagapudi R."/>
            <person name="Vision T.J."/>
            <person name="Zeng Q."/>
            <person name="Zolan M.E."/>
            <person name="Pukkila P.J."/>
        </authorList>
    </citation>
    <scope>NUCLEOTIDE SEQUENCE [LARGE SCALE GENOMIC DNA]</scope>
    <source>
        <strain evidence="3">Okayama-7 / 130 / ATCC MYA-4618 / FGSC 9003</strain>
    </source>
</reference>
<dbReference type="EMBL" id="AACS02000001">
    <property type="protein sequence ID" value="EAU93009.1"/>
    <property type="molecule type" value="Genomic_DNA"/>
</dbReference>
<organism evidence="2 3">
    <name type="scientific">Coprinopsis cinerea (strain Okayama-7 / 130 / ATCC MYA-4618 / FGSC 9003)</name>
    <name type="common">Inky cap fungus</name>
    <name type="synonym">Hormographiella aspergillata</name>
    <dbReference type="NCBI Taxonomy" id="240176"/>
    <lineage>
        <taxon>Eukaryota</taxon>
        <taxon>Fungi</taxon>
        <taxon>Dikarya</taxon>
        <taxon>Basidiomycota</taxon>
        <taxon>Agaricomycotina</taxon>
        <taxon>Agaricomycetes</taxon>
        <taxon>Agaricomycetidae</taxon>
        <taxon>Agaricales</taxon>
        <taxon>Agaricineae</taxon>
        <taxon>Psathyrellaceae</taxon>
        <taxon>Coprinopsis</taxon>
    </lineage>
</organism>
<evidence type="ECO:0000313" key="3">
    <source>
        <dbReference type="Proteomes" id="UP000001861"/>
    </source>
</evidence>
<proteinExistence type="predicted"/>
<dbReference type="AlphaFoldDB" id="A8N1P9"/>
<dbReference type="OMA" id="HTEDAYW"/>
<feature type="compositionally biased region" description="Polar residues" evidence="1">
    <location>
        <begin position="229"/>
        <end position="239"/>
    </location>
</feature>
<sequence>MSTEPYPISIATVSHLLELIVNLDEPLPSTLVSIPLLQRHHFLNITINDAAEYLAWPTSLEAATHFLNTFPKAPHSDLSPTVKYSADPETLEAHVSITDTVRLIFHWDQAWKYHNIAFMPFPSNTYEFSDALGIFQSTNDFLQEASYPVSIASGDEDDDSYWNSYGQEDDHDRSVKVPAKPHTPLNSEDAYWARYSSIHGTADSTIPSPLPVKRNLDQHLEGERVFVTSGSLQPNSTELYNPLVPPSPGSLAKRLADLSQRPSSPPMSPIDDDEEASTDSNTTSPTRDAPELEFTGATPVDSPLTAASQNNLAGERNSTTDETDVALRQTIQGLYQLWKADRHRTGLSSDTEAFVALVRSAIEE</sequence>
<name>A8N1P9_COPC7</name>
<feature type="region of interest" description="Disordered" evidence="1">
    <location>
        <begin position="158"/>
        <end position="182"/>
    </location>
</feature>
<dbReference type="OrthoDB" id="2270193at2759"/>
<keyword evidence="3" id="KW-1185">Reference proteome</keyword>
<dbReference type="RefSeq" id="XP_001828743.1">
    <property type="nucleotide sequence ID" value="XM_001828691.1"/>
</dbReference>
<dbReference type="KEGG" id="cci:CC1G_06729"/>
<evidence type="ECO:0000313" key="2">
    <source>
        <dbReference type="EMBL" id="EAU93009.1"/>
    </source>
</evidence>
<dbReference type="Proteomes" id="UP000001861">
    <property type="component" value="Unassembled WGS sequence"/>
</dbReference>
<protein>
    <submittedName>
        <fullName evidence="2">Uncharacterized protein</fullName>
    </submittedName>
</protein>